<feature type="transmembrane region" description="Helical" evidence="2">
    <location>
        <begin position="15"/>
        <end position="37"/>
    </location>
</feature>
<feature type="region of interest" description="Disordered" evidence="1">
    <location>
        <begin position="280"/>
        <end position="340"/>
    </location>
</feature>
<feature type="region of interest" description="Disordered" evidence="1">
    <location>
        <begin position="249"/>
        <end position="268"/>
    </location>
</feature>
<feature type="compositionally biased region" description="Basic and acidic residues" evidence="1">
    <location>
        <begin position="321"/>
        <end position="340"/>
    </location>
</feature>
<comment type="caution">
    <text evidence="3">The sequence shown here is derived from an EMBL/GenBank/DDBJ whole genome shotgun (WGS) entry which is preliminary data.</text>
</comment>
<feature type="region of interest" description="Disordered" evidence="1">
    <location>
        <begin position="218"/>
        <end position="242"/>
    </location>
</feature>
<sequence length="340" mass="37530">MSSATKQKSSAGKNVLIFFIVFIILEMLIVVGVGRVFKNKNVTPSIAGYSLYIMNGDGMGDRVPDGALVITSNMTPSTDKIGEAVVCENVPDIGTSVFWLYDITSTDDNNGVVYTVYQEKDPAKLYEISSKNVVGVASTYYMTAGKVLTFMSSTFGMIVCAVVPIFLLVVIELIIAIATHSSDDEEEDDDEEEPAESVTLDDFLFGGENEGEQIAKHRKHVDDEIASHHKAEPEGKKKAETEEVIEEVEEVEETIFERPAEKEERAEIDRSYYERASQLLDEATSTEGTVAPEPEKKPAPKARPAAKPAQQTKTASASLEDLMKLMEQEQEKLKKQLDKK</sequence>
<evidence type="ECO:0000313" key="4">
    <source>
        <dbReference type="Proteomes" id="UP001208131"/>
    </source>
</evidence>
<dbReference type="AlphaFoldDB" id="A0AAE3IFR0"/>
<evidence type="ECO:0000313" key="3">
    <source>
        <dbReference type="EMBL" id="MCU6705124.1"/>
    </source>
</evidence>
<keyword evidence="2" id="KW-1133">Transmembrane helix</keyword>
<feature type="transmembrane region" description="Helical" evidence="2">
    <location>
        <begin position="155"/>
        <end position="178"/>
    </location>
</feature>
<keyword evidence="4" id="KW-1185">Reference proteome</keyword>
<evidence type="ECO:0000256" key="1">
    <source>
        <dbReference type="SAM" id="MobiDB-lite"/>
    </source>
</evidence>
<protein>
    <recommendedName>
        <fullName evidence="5">Signal peptidase I</fullName>
    </recommendedName>
</protein>
<feature type="compositionally biased region" description="Acidic residues" evidence="1">
    <location>
        <begin position="183"/>
        <end position="195"/>
    </location>
</feature>
<dbReference type="RefSeq" id="WP_267300541.1">
    <property type="nucleotide sequence ID" value="NZ_JAOQJZ010000003.1"/>
</dbReference>
<evidence type="ECO:0008006" key="5">
    <source>
        <dbReference type="Google" id="ProtNLM"/>
    </source>
</evidence>
<accession>A0AAE3IFR0</accession>
<feature type="compositionally biased region" description="Basic and acidic residues" evidence="1">
    <location>
        <begin position="255"/>
        <end position="268"/>
    </location>
</feature>
<keyword evidence="2" id="KW-0812">Transmembrane</keyword>
<reference evidence="3 4" key="1">
    <citation type="journal article" date="2021" name="ISME Commun">
        <title>Automated analysis of genomic sequences facilitates high-throughput and comprehensive description of bacteria.</title>
        <authorList>
            <person name="Hitch T.C.A."/>
        </authorList>
    </citation>
    <scope>NUCLEOTIDE SEQUENCE [LARGE SCALE GENOMIC DNA]</scope>
    <source>
        <strain evidence="3 4">Sanger_31</strain>
    </source>
</reference>
<keyword evidence="2" id="KW-0472">Membrane</keyword>
<feature type="region of interest" description="Disordered" evidence="1">
    <location>
        <begin position="181"/>
        <end position="204"/>
    </location>
</feature>
<name>A0AAE3IFR0_9FIRM</name>
<dbReference type="Proteomes" id="UP001208131">
    <property type="component" value="Unassembled WGS sequence"/>
</dbReference>
<evidence type="ECO:0000256" key="2">
    <source>
        <dbReference type="SAM" id="Phobius"/>
    </source>
</evidence>
<organism evidence="3 4">
    <name type="scientific">Hominimerdicola aceti</name>
    <dbReference type="NCBI Taxonomy" id="2981726"/>
    <lineage>
        <taxon>Bacteria</taxon>
        <taxon>Bacillati</taxon>
        <taxon>Bacillota</taxon>
        <taxon>Clostridia</taxon>
        <taxon>Eubacteriales</taxon>
        <taxon>Oscillospiraceae</taxon>
        <taxon>Hominimerdicola</taxon>
    </lineage>
</organism>
<gene>
    <name evidence="3" type="ORF">OCV57_04165</name>
</gene>
<proteinExistence type="predicted"/>
<dbReference type="EMBL" id="JAOQJZ010000003">
    <property type="protein sequence ID" value="MCU6705124.1"/>
    <property type="molecule type" value="Genomic_DNA"/>
</dbReference>
<feature type="compositionally biased region" description="Basic and acidic residues" evidence="1">
    <location>
        <begin position="220"/>
        <end position="241"/>
    </location>
</feature>